<gene>
    <name evidence="6" type="ORF">P6N53_11450</name>
</gene>
<comment type="caution">
    <text evidence="6">The sequence shown here is derived from an EMBL/GenBank/DDBJ whole genome shotgun (WGS) entry which is preliminary data.</text>
</comment>
<sequence length="385" mass="42079">MKKVFEYFITPISLLGVGCLEELKNYLKPMSFRKALIVTDKVLVDTGLVDKLYTVLDREGILYIVYKDVSPNPTVNQVDFGLKLMKDNGCDFLISFGGGSPHDCAKAIALLATNGGDIRNYEGINKVKKSSAPLIAINTTAGTGSELTRFCIITDEERQIKMAINDWRVTPVIAVNDAELMIGKPPGLTSTTGMDALTHAIEAYVSVNASPITDCQARKAIDLVFNHLLEAYKDGNNIEAREGMVYAQFLAGIAFNNAGLGYVHAMAHQLGGFYDLPHGLCNAVLLPAVMRFNLPVVAKKYARVARAVGIDTGGLTDEQSAELLIEKIEQLNKELSIPLKLSELRGFNAGDIPQLAENALKDITRLTNPRQGNQEDVEEIYRSIV</sequence>
<keyword evidence="3" id="KW-0520">NAD</keyword>
<evidence type="ECO:0000256" key="2">
    <source>
        <dbReference type="ARBA" id="ARBA00023002"/>
    </source>
</evidence>
<keyword evidence="7" id="KW-1185">Reference proteome</keyword>
<accession>A0AAW7ZE89</accession>
<dbReference type="PANTHER" id="PTHR11496">
    <property type="entry name" value="ALCOHOL DEHYDROGENASE"/>
    <property type="match status" value="1"/>
</dbReference>
<dbReference type="Proteomes" id="UP001172911">
    <property type="component" value="Unassembled WGS sequence"/>
</dbReference>
<dbReference type="EMBL" id="JARPTC010000016">
    <property type="protein sequence ID" value="MDO7787835.1"/>
    <property type="molecule type" value="Genomic_DNA"/>
</dbReference>
<dbReference type="PANTHER" id="PTHR11496:SF102">
    <property type="entry name" value="ALCOHOL DEHYDROGENASE 4"/>
    <property type="match status" value="1"/>
</dbReference>
<dbReference type="InterPro" id="IPR039697">
    <property type="entry name" value="Alcohol_dehydrogenase_Fe"/>
</dbReference>
<dbReference type="AlphaFoldDB" id="A0AAW7ZE89"/>
<dbReference type="Pfam" id="PF25137">
    <property type="entry name" value="ADH_Fe_C"/>
    <property type="match status" value="1"/>
</dbReference>
<evidence type="ECO:0000259" key="4">
    <source>
        <dbReference type="Pfam" id="PF00465"/>
    </source>
</evidence>
<dbReference type="Gene3D" id="3.40.50.1970">
    <property type="match status" value="1"/>
</dbReference>
<keyword evidence="2" id="KW-0560">Oxidoreductase</keyword>
<reference evidence="6" key="1">
    <citation type="journal article" date="2023" name="J. Hazard. Mater.">
        <title>Anaerobic biodegradation of pyrene and benzo[a]pyrene by a new sulfate-reducing Desulforamulus aquiferis strain DSA.</title>
        <authorList>
            <person name="Zhang Z."/>
            <person name="Sun J."/>
            <person name="Gong X."/>
            <person name="Wang C."/>
            <person name="Wang H."/>
        </authorList>
    </citation>
    <scope>NUCLEOTIDE SEQUENCE</scope>
    <source>
        <strain evidence="6">DSA</strain>
    </source>
</reference>
<evidence type="ECO:0000256" key="1">
    <source>
        <dbReference type="ARBA" id="ARBA00007358"/>
    </source>
</evidence>
<dbReference type="GO" id="GO:0046872">
    <property type="term" value="F:metal ion binding"/>
    <property type="evidence" value="ECO:0007669"/>
    <property type="project" value="InterPro"/>
</dbReference>
<organism evidence="6 7">
    <name type="scientific">Desulforamulus aquiferis</name>
    <dbReference type="NCBI Taxonomy" id="1397668"/>
    <lineage>
        <taxon>Bacteria</taxon>
        <taxon>Bacillati</taxon>
        <taxon>Bacillota</taxon>
        <taxon>Clostridia</taxon>
        <taxon>Eubacteriales</taxon>
        <taxon>Peptococcaceae</taxon>
        <taxon>Desulforamulus</taxon>
    </lineage>
</organism>
<evidence type="ECO:0000313" key="6">
    <source>
        <dbReference type="EMBL" id="MDO7787835.1"/>
    </source>
</evidence>
<dbReference type="FunFam" id="3.40.50.1970:FF:000003">
    <property type="entry name" value="Alcohol dehydrogenase, iron-containing"/>
    <property type="match status" value="1"/>
</dbReference>
<proteinExistence type="inferred from homology"/>
<dbReference type="InterPro" id="IPR001670">
    <property type="entry name" value="ADH_Fe/GldA"/>
</dbReference>
<evidence type="ECO:0000259" key="5">
    <source>
        <dbReference type="Pfam" id="PF25137"/>
    </source>
</evidence>
<dbReference type="FunFam" id="1.20.1090.10:FF:000001">
    <property type="entry name" value="Aldehyde-alcohol dehydrogenase"/>
    <property type="match status" value="1"/>
</dbReference>
<comment type="similarity">
    <text evidence="1">Belongs to the iron-containing alcohol dehydrogenase family.</text>
</comment>
<evidence type="ECO:0000313" key="7">
    <source>
        <dbReference type="Proteomes" id="UP001172911"/>
    </source>
</evidence>
<name>A0AAW7ZE89_9FIRM</name>
<reference evidence="6" key="2">
    <citation type="submission" date="2023-03" db="EMBL/GenBank/DDBJ databases">
        <authorList>
            <person name="Zhang Z."/>
        </authorList>
    </citation>
    <scope>NUCLEOTIDE SEQUENCE</scope>
    <source>
        <strain evidence="6">DSA</strain>
    </source>
</reference>
<dbReference type="InterPro" id="IPR056798">
    <property type="entry name" value="ADH_Fe_C"/>
</dbReference>
<dbReference type="Gene3D" id="1.20.1090.10">
    <property type="entry name" value="Dehydroquinate synthase-like - alpha domain"/>
    <property type="match status" value="1"/>
</dbReference>
<feature type="domain" description="Alcohol dehydrogenase iron-type/glycerol dehydrogenase GldA" evidence="4">
    <location>
        <begin position="14"/>
        <end position="177"/>
    </location>
</feature>
<protein>
    <submittedName>
        <fullName evidence="6">Iron-containing alcohol dehydrogenase</fullName>
    </submittedName>
</protein>
<feature type="domain" description="Fe-containing alcohol dehydrogenase-like C-terminal" evidence="5">
    <location>
        <begin position="190"/>
        <end position="384"/>
    </location>
</feature>
<dbReference type="CDD" id="cd08188">
    <property type="entry name" value="PDDH"/>
    <property type="match status" value="1"/>
</dbReference>
<dbReference type="PROSITE" id="PS00060">
    <property type="entry name" value="ADH_IRON_2"/>
    <property type="match status" value="1"/>
</dbReference>
<dbReference type="GO" id="GO:0004022">
    <property type="term" value="F:alcohol dehydrogenase (NAD+) activity"/>
    <property type="evidence" value="ECO:0007669"/>
    <property type="project" value="UniProtKB-ARBA"/>
</dbReference>
<dbReference type="SUPFAM" id="SSF56796">
    <property type="entry name" value="Dehydroquinate synthase-like"/>
    <property type="match status" value="1"/>
</dbReference>
<dbReference type="RefSeq" id="WP_304543214.1">
    <property type="nucleotide sequence ID" value="NZ_JARPTC010000016.1"/>
</dbReference>
<dbReference type="InterPro" id="IPR018211">
    <property type="entry name" value="ADH_Fe_CS"/>
</dbReference>
<dbReference type="Pfam" id="PF00465">
    <property type="entry name" value="Fe-ADH"/>
    <property type="match status" value="1"/>
</dbReference>
<evidence type="ECO:0000256" key="3">
    <source>
        <dbReference type="ARBA" id="ARBA00023027"/>
    </source>
</evidence>
<dbReference type="PROSITE" id="PS51257">
    <property type="entry name" value="PROKAR_LIPOPROTEIN"/>
    <property type="match status" value="1"/>
</dbReference>